<dbReference type="EMBL" id="JBAMIC010004070">
    <property type="protein sequence ID" value="KAK7088055.1"/>
    <property type="molecule type" value="Genomic_DNA"/>
</dbReference>
<evidence type="ECO:0000313" key="1">
    <source>
        <dbReference type="EMBL" id="KAK7088055.1"/>
    </source>
</evidence>
<organism evidence="1 2">
    <name type="scientific">Littorina saxatilis</name>
    <dbReference type="NCBI Taxonomy" id="31220"/>
    <lineage>
        <taxon>Eukaryota</taxon>
        <taxon>Metazoa</taxon>
        <taxon>Spiralia</taxon>
        <taxon>Lophotrochozoa</taxon>
        <taxon>Mollusca</taxon>
        <taxon>Gastropoda</taxon>
        <taxon>Caenogastropoda</taxon>
        <taxon>Littorinimorpha</taxon>
        <taxon>Littorinoidea</taxon>
        <taxon>Littorinidae</taxon>
        <taxon>Littorina</taxon>
    </lineage>
</organism>
<protein>
    <submittedName>
        <fullName evidence="1">Uncharacterized protein</fullName>
    </submittedName>
</protein>
<accession>A0AAN9FYM7</accession>
<dbReference type="Proteomes" id="UP001374579">
    <property type="component" value="Unassembled WGS sequence"/>
</dbReference>
<proteinExistence type="predicted"/>
<comment type="caution">
    <text evidence="1">The sequence shown here is derived from an EMBL/GenBank/DDBJ whole genome shotgun (WGS) entry which is preliminary data.</text>
</comment>
<sequence length="101" mass="11116">MKDCGHACSSRYFRYGRSNLESNKDTVDGELASQLAFTLQSTDGTVGDSDEVRLGEELIMKIDLRDNPLFETMLVTDCVASNRKDNSSGDYVSLKLIGNEG</sequence>
<gene>
    <name evidence="1" type="ORF">V1264_022026</name>
</gene>
<reference evidence="1 2" key="1">
    <citation type="submission" date="2024-02" db="EMBL/GenBank/DDBJ databases">
        <title>Chromosome-scale genome assembly of the rough periwinkle Littorina saxatilis.</title>
        <authorList>
            <person name="De Jode A."/>
            <person name="Faria R."/>
            <person name="Formenti G."/>
            <person name="Sims Y."/>
            <person name="Smith T.P."/>
            <person name="Tracey A."/>
            <person name="Wood J.M.D."/>
            <person name="Zagrodzka Z.B."/>
            <person name="Johannesson K."/>
            <person name="Butlin R.K."/>
            <person name="Leder E.H."/>
        </authorList>
    </citation>
    <scope>NUCLEOTIDE SEQUENCE [LARGE SCALE GENOMIC DNA]</scope>
    <source>
        <strain evidence="1">Snail1</strain>
        <tissue evidence="1">Muscle</tissue>
    </source>
</reference>
<evidence type="ECO:0000313" key="2">
    <source>
        <dbReference type="Proteomes" id="UP001374579"/>
    </source>
</evidence>
<keyword evidence="2" id="KW-1185">Reference proteome</keyword>
<name>A0AAN9FYM7_9CAEN</name>
<dbReference type="AlphaFoldDB" id="A0AAN9FYM7"/>